<protein>
    <recommendedName>
        <fullName evidence="4">Adhesin</fullName>
    </recommendedName>
</protein>
<comment type="caution">
    <text evidence="2">The sequence shown here is derived from an EMBL/GenBank/DDBJ whole genome shotgun (WGS) entry which is preliminary data.</text>
</comment>
<dbReference type="Pfam" id="PF04449">
    <property type="entry name" value="Fimbrial_CS1"/>
    <property type="match status" value="1"/>
</dbReference>
<keyword evidence="1" id="KW-0732">Signal</keyword>
<accession>A0ABR7Z8M2</accession>
<evidence type="ECO:0000256" key="1">
    <source>
        <dbReference type="SAM" id="SignalP"/>
    </source>
</evidence>
<dbReference type="InterPro" id="IPR007540">
    <property type="entry name" value="Fimbrial_CS1-type"/>
</dbReference>
<dbReference type="Gene3D" id="2.60.40.2040">
    <property type="entry name" value="CFA/I fimbrial subunit E, pilin domain"/>
    <property type="match status" value="1"/>
</dbReference>
<evidence type="ECO:0000313" key="2">
    <source>
        <dbReference type="EMBL" id="MBD1601895.1"/>
    </source>
</evidence>
<evidence type="ECO:0000313" key="3">
    <source>
        <dbReference type="Proteomes" id="UP000805841"/>
    </source>
</evidence>
<organism evidence="2 3">
    <name type="scientific">Pseudomonas typographi</name>
    <dbReference type="NCBI Taxonomy" id="2715964"/>
    <lineage>
        <taxon>Bacteria</taxon>
        <taxon>Pseudomonadati</taxon>
        <taxon>Pseudomonadota</taxon>
        <taxon>Gammaproteobacteria</taxon>
        <taxon>Pseudomonadales</taxon>
        <taxon>Pseudomonadaceae</taxon>
        <taxon>Pseudomonas</taxon>
    </lineage>
</organism>
<sequence>MKKIFLAPLALVLASQVAMADPITKMITVTASIPTSDFKVLDPTGWTTRPVQMGVGMDDKLLPVTGNFLYAKAVANTVTAKLDPPAQITGGGNTIALAVSVNGKAVTVNTPVTLLTETEAAAGQNMPVEISATSGTQPAGEYFGMISMTFENAAP</sequence>
<feature type="signal peptide" evidence="1">
    <location>
        <begin position="1"/>
        <end position="20"/>
    </location>
</feature>
<name>A0ABR7Z8M2_9PSED</name>
<gene>
    <name evidence="2" type="ORF">HAQ05_24780</name>
</gene>
<dbReference type="EMBL" id="JAAOCA010000044">
    <property type="protein sequence ID" value="MBD1601895.1"/>
    <property type="molecule type" value="Genomic_DNA"/>
</dbReference>
<dbReference type="RefSeq" id="WP_190425982.1">
    <property type="nucleotide sequence ID" value="NZ_JAAOCA010000044.1"/>
</dbReference>
<evidence type="ECO:0008006" key="4">
    <source>
        <dbReference type="Google" id="ProtNLM"/>
    </source>
</evidence>
<feature type="chain" id="PRO_5047051227" description="Adhesin" evidence="1">
    <location>
        <begin position="21"/>
        <end position="155"/>
    </location>
</feature>
<proteinExistence type="predicted"/>
<keyword evidence="3" id="KW-1185">Reference proteome</keyword>
<reference evidence="2 3" key="1">
    <citation type="journal article" date="2020" name="Insects">
        <title>Bacteria Belonging to Pseudomonas typographi sp. nov. from the Bark Beetle Ips typographus Have Genomic Potential to Aid in the Host Ecology.</title>
        <authorList>
            <person name="Peral-Aranega E."/>
            <person name="Saati-Santamaria Z."/>
            <person name="Kolarik M."/>
            <person name="Rivas R."/>
            <person name="Garcia-Fraile P."/>
        </authorList>
    </citation>
    <scope>NUCLEOTIDE SEQUENCE [LARGE SCALE GENOMIC DNA]</scope>
    <source>
        <strain evidence="2 3">CA3A</strain>
    </source>
</reference>
<dbReference type="Proteomes" id="UP000805841">
    <property type="component" value="Unassembled WGS sequence"/>
</dbReference>